<reference evidence="10 11" key="1">
    <citation type="submission" date="2020-11" db="EMBL/GenBank/DDBJ databases">
        <title>Draft genome sequencing of a Lachnospiraceae strain isolated from anoxic soil subjected to BSD treatment.</title>
        <authorList>
            <person name="Uek A."/>
            <person name="Tonouchi A."/>
        </authorList>
    </citation>
    <scope>NUCLEOTIDE SEQUENCE [LARGE SCALE GENOMIC DNA]</scope>
    <source>
        <strain evidence="10 11">TB5</strain>
    </source>
</reference>
<dbReference type="GO" id="GO:0016740">
    <property type="term" value="F:transferase activity"/>
    <property type="evidence" value="ECO:0007669"/>
    <property type="project" value="UniProtKB-KW"/>
</dbReference>
<dbReference type="PANTHER" id="PTHR47371">
    <property type="entry name" value="LIPOTEICHOIC ACID SYNTHASE"/>
    <property type="match status" value="1"/>
</dbReference>
<dbReference type="Proteomes" id="UP000595897">
    <property type="component" value="Chromosome"/>
</dbReference>
<sequence>MFITREKIEKGAKFQVVICFVLAFIINFTIETCGRGGVGNAIAYLFKQPLIFFYNYLLILVTLSFVLLIRRRMFGWCVVSVIWLALGIANGIILGVRVTPFTAADLLEANAGLAVMDKYLNSFQMALLFGCIGLAGVVFILAFIFAPKYKNKIRYGRNVVCIGTFVALFLVLTKFSLSEGILTRHFGNINLAYQDYGVPYCFTVSLLDSGIKEPADYTEENVLNVLNNTLPDAKSPIVATKNAKTKHPNIIFVQLESFFDITKVKGLTFSEDPIPNYHKLMQKYSSGYVDVPVVGAGTCNTEFEMITGMNLDFFGPGEYPYKTALTDKTSESAAYDLKEIGYGTHAIHDNTATFYGRNKVYPNLGFDTFTSIEYMNNIEKNPNGWAKDKVLTKEIIDSLKSTSTPDYVYTVSVQGHGSYPSEKIDDTQTITISGIEDEAKKNQFEYYTNQIHEMDQFVGELVDQLSALDENTVLVLYGDHLPSLGFKPEDLENNSIYQTEYVIWDNFGMKKQDMNLEAYQMAAAVLGRVGIDNGTLIKYHQNNMGATDYVKDQQMLMYDILYGKKYAYNQQDLYKTLPMTMGVREIRISDIYNSDDTTVVKGENFTPYSSVYINGEYVDTTFVDEHTLNIASDELSDGDKVTVNQIRKDKNILSTSEEFTYQSVK</sequence>
<keyword evidence="6 7" id="KW-0472">Membrane</keyword>
<organism evidence="10 11">
    <name type="scientific">Anaeromicropila herbilytica</name>
    <dbReference type="NCBI Taxonomy" id="2785025"/>
    <lineage>
        <taxon>Bacteria</taxon>
        <taxon>Bacillati</taxon>
        <taxon>Bacillota</taxon>
        <taxon>Clostridia</taxon>
        <taxon>Lachnospirales</taxon>
        <taxon>Lachnospiraceae</taxon>
        <taxon>Anaeromicropila</taxon>
    </lineage>
</organism>
<dbReference type="Gene3D" id="3.40.720.10">
    <property type="entry name" value="Alkaline Phosphatase, subunit A"/>
    <property type="match status" value="1"/>
</dbReference>
<keyword evidence="3" id="KW-1003">Cell membrane</keyword>
<feature type="transmembrane region" description="Helical" evidence="7">
    <location>
        <begin position="12"/>
        <end position="30"/>
    </location>
</feature>
<proteinExistence type="predicted"/>
<dbReference type="PANTHER" id="PTHR47371:SF3">
    <property type="entry name" value="PHOSPHOGLYCEROL TRANSFERASE I"/>
    <property type="match status" value="1"/>
</dbReference>
<dbReference type="InterPro" id="IPR050448">
    <property type="entry name" value="OpgB/LTA_synthase_biosynth"/>
</dbReference>
<evidence type="ECO:0000313" key="10">
    <source>
        <dbReference type="EMBL" id="BCN32167.1"/>
    </source>
</evidence>
<dbReference type="InterPro" id="IPR000917">
    <property type="entry name" value="Sulfatase_N"/>
</dbReference>
<feature type="domain" description="IPT/TIG" evidence="9">
    <location>
        <begin position="595"/>
        <end position="661"/>
    </location>
</feature>
<dbReference type="KEGG" id="ahb:bsdtb5_34620"/>
<evidence type="ECO:0000313" key="11">
    <source>
        <dbReference type="Proteomes" id="UP000595897"/>
    </source>
</evidence>
<feature type="transmembrane region" description="Helical" evidence="7">
    <location>
        <begin position="125"/>
        <end position="146"/>
    </location>
</feature>
<protein>
    <submittedName>
        <fullName evidence="10">Phosphoglycerol transferase</fullName>
    </submittedName>
</protein>
<dbReference type="InterPro" id="IPR002909">
    <property type="entry name" value="IPT_dom"/>
</dbReference>
<evidence type="ECO:0000256" key="6">
    <source>
        <dbReference type="ARBA" id="ARBA00023136"/>
    </source>
</evidence>
<evidence type="ECO:0000256" key="2">
    <source>
        <dbReference type="ARBA" id="ARBA00004936"/>
    </source>
</evidence>
<keyword evidence="5 7" id="KW-1133">Transmembrane helix</keyword>
<dbReference type="GO" id="GO:0005886">
    <property type="term" value="C:plasma membrane"/>
    <property type="evidence" value="ECO:0007669"/>
    <property type="project" value="UniProtKB-SubCell"/>
</dbReference>
<feature type="transmembrane region" description="Helical" evidence="7">
    <location>
        <begin position="76"/>
        <end position="96"/>
    </location>
</feature>
<keyword evidence="4 7" id="KW-0812">Transmembrane</keyword>
<keyword evidence="11" id="KW-1185">Reference proteome</keyword>
<gene>
    <name evidence="10" type="ORF">bsdtb5_34620</name>
</gene>
<dbReference type="RefSeq" id="WP_271713236.1">
    <property type="nucleotide sequence ID" value="NZ_AP024169.1"/>
</dbReference>
<feature type="domain" description="Sulfatase N-terminal" evidence="8">
    <location>
        <begin position="248"/>
        <end position="513"/>
    </location>
</feature>
<dbReference type="CDD" id="cd16015">
    <property type="entry name" value="LTA_synthase"/>
    <property type="match status" value="1"/>
</dbReference>
<evidence type="ECO:0000259" key="9">
    <source>
        <dbReference type="Pfam" id="PF01833"/>
    </source>
</evidence>
<accession>A0A7R7IE20</accession>
<keyword evidence="10" id="KW-0808">Transferase</keyword>
<dbReference type="SUPFAM" id="SSF53649">
    <property type="entry name" value="Alkaline phosphatase-like"/>
    <property type="match status" value="1"/>
</dbReference>
<evidence type="ECO:0000259" key="8">
    <source>
        <dbReference type="Pfam" id="PF00884"/>
    </source>
</evidence>
<comment type="subcellular location">
    <subcellularLocation>
        <location evidence="1">Cell membrane</location>
        <topology evidence="1">Multi-pass membrane protein</topology>
    </subcellularLocation>
</comment>
<name>A0A7R7IE20_9FIRM</name>
<evidence type="ECO:0000256" key="3">
    <source>
        <dbReference type="ARBA" id="ARBA00022475"/>
    </source>
</evidence>
<evidence type="ECO:0000256" key="7">
    <source>
        <dbReference type="SAM" id="Phobius"/>
    </source>
</evidence>
<evidence type="ECO:0000256" key="5">
    <source>
        <dbReference type="ARBA" id="ARBA00022989"/>
    </source>
</evidence>
<feature type="transmembrane region" description="Helical" evidence="7">
    <location>
        <begin position="50"/>
        <end position="69"/>
    </location>
</feature>
<comment type="pathway">
    <text evidence="2">Cell wall biogenesis; lipoteichoic acid biosynthesis.</text>
</comment>
<evidence type="ECO:0000256" key="1">
    <source>
        <dbReference type="ARBA" id="ARBA00004651"/>
    </source>
</evidence>
<dbReference type="AlphaFoldDB" id="A0A7R7IE20"/>
<evidence type="ECO:0000256" key="4">
    <source>
        <dbReference type="ARBA" id="ARBA00022692"/>
    </source>
</evidence>
<dbReference type="EMBL" id="AP024169">
    <property type="protein sequence ID" value="BCN32167.1"/>
    <property type="molecule type" value="Genomic_DNA"/>
</dbReference>
<dbReference type="Pfam" id="PF00884">
    <property type="entry name" value="Sulfatase"/>
    <property type="match status" value="1"/>
</dbReference>
<dbReference type="InterPro" id="IPR017850">
    <property type="entry name" value="Alkaline_phosphatase_core_sf"/>
</dbReference>
<dbReference type="Pfam" id="PF01833">
    <property type="entry name" value="TIG"/>
    <property type="match status" value="1"/>
</dbReference>
<feature type="transmembrane region" description="Helical" evidence="7">
    <location>
        <begin position="158"/>
        <end position="177"/>
    </location>
</feature>